<dbReference type="InterPro" id="IPR038109">
    <property type="entry name" value="DNA_bind_recomb_sf"/>
</dbReference>
<dbReference type="PANTHER" id="PTHR30461:SF23">
    <property type="entry name" value="DNA RECOMBINASE-RELATED"/>
    <property type="match status" value="1"/>
</dbReference>
<dbReference type="PROSITE" id="PS51736">
    <property type="entry name" value="RECOMBINASES_3"/>
    <property type="match status" value="1"/>
</dbReference>
<dbReference type="Pfam" id="PF13408">
    <property type="entry name" value="Zn_ribbon_recom"/>
    <property type="match status" value="1"/>
</dbReference>
<dbReference type="InterPro" id="IPR006119">
    <property type="entry name" value="Resolv_N"/>
</dbReference>
<protein>
    <submittedName>
        <fullName evidence="8">Recombinase family protein</fullName>
    </submittedName>
</protein>
<sequence length="537" mass="62818">MKAGIYARVSTGQQVEEGTSLDSQVKLCMNKAKQLGFSDEQIQVYREEGMTGEDIDIRPAMTKLRHDVADGIITHIIITHPDRLSRDMTDKLIVCREFEKNGAELIFTDTEFSKTPEGILFFNIISAIAAYELALIKKRTIRGRLQAVEKDKKIMPMRVAPYGYDWLESKLVINEQEAEFVRKIYRWYVFDNLTLREIGEKLYKMGAIPKRKESPNWSASSIRRILTSEIYIGKFYYNRRKTKKVRGERTETGKPKKTYEYRDESDWICIEVPAIIDPSLFDMAQVQKDKNTRRAGNVKYQYLLKGLIKCSCGRTWEATAYSGRINKETGERKKYLAYRCPNLAPKKYGPEVKKCIAPSIRADEFEAYIWNLIVETLSDPEDYRFQLKENLDTNQHDFHTEIEKQKRRLHDKEKQKEKVKYMFLEDLIDQEAMKKDIEKLNRELKEIESEIKKYETLIETKKNNALTKERIEEMIKAAQKLLTSKDALAFEERRYIIEKLVDQILIDYTKAGEFEVKIVGALEELFGSSSIRLKTQP</sequence>
<proteinExistence type="predicted"/>
<evidence type="ECO:0000256" key="3">
    <source>
        <dbReference type="ARBA" id="ARBA00023172"/>
    </source>
</evidence>
<dbReference type="Pfam" id="PF07508">
    <property type="entry name" value="Recombinase"/>
    <property type="match status" value="1"/>
</dbReference>
<feature type="active site" description="O-(5'-phospho-DNA)-serine intermediate" evidence="4">
    <location>
        <position position="10"/>
    </location>
</feature>
<evidence type="ECO:0000313" key="9">
    <source>
        <dbReference type="Proteomes" id="UP000826616"/>
    </source>
</evidence>
<dbReference type="PANTHER" id="PTHR30461">
    <property type="entry name" value="DNA-INVERTASE FROM LAMBDOID PROPHAGE"/>
    <property type="match status" value="1"/>
</dbReference>
<evidence type="ECO:0000259" key="7">
    <source>
        <dbReference type="PROSITE" id="PS51737"/>
    </source>
</evidence>
<dbReference type="CDD" id="cd00338">
    <property type="entry name" value="Ser_Recombinase"/>
    <property type="match status" value="1"/>
</dbReference>
<evidence type="ECO:0000256" key="2">
    <source>
        <dbReference type="ARBA" id="ARBA00023125"/>
    </source>
</evidence>
<keyword evidence="1" id="KW-0229">DNA integration</keyword>
<dbReference type="InterPro" id="IPR011109">
    <property type="entry name" value="DNA_bind_recombinase_dom"/>
</dbReference>
<name>A0ABX8Y8K9_ANETH</name>
<dbReference type="Pfam" id="PF00239">
    <property type="entry name" value="Resolvase"/>
    <property type="match status" value="1"/>
</dbReference>
<evidence type="ECO:0000259" key="6">
    <source>
        <dbReference type="PROSITE" id="PS51736"/>
    </source>
</evidence>
<dbReference type="InterPro" id="IPR006118">
    <property type="entry name" value="Recombinase_CS"/>
</dbReference>
<accession>A0ABX8Y8K9</accession>
<gene>
    <name evidence="8" type="ORF">K3F53_14130</name>
</gene>
<dbReference type="EMBL" id="CP080764">
    <property type="protein sequence ID" value="QYY42000.1"/>
    <property type="molecule type" value="Genomic_DNA"/>
</dbReference>
<dbReference type="PROSITE" id="PS00397">
    <property type="entry name" value="RECOMBINASES_1"/>
    <property type="match status" value="1"/>
</dbReference>
<dbReference type="GeneID" id="97142517"/>
<feature type="domain" description="Resolvase/invertase-type recombinase catalytic" evidence="6">
    <location>
        <begin position="2"/>
        <end position="151"/>
    </location>
</feature>
<evidence type="ECO:0000313" key="8">
    <source>
        <dbReference type="EMBL" id="QYY42000.1"/>
    </source>
</evidence>
<keyword evidence="3" id="KW-0233">DNA recombination</keyword>
<keyword evidence="5" id="KW-0175">Coiled coil</keyword>
<feature type="domain" description="Recombinase" evidence="7">
    <location>
        <begin position="161"/>
        <end position="294"/>
    </location>
</feature>
<dbReference type="SUPFAM" id="SSF53041">
    <property type="entry name" value="Resolvase-like"/>
    <property type="match status" value="1"/>
</dbReference>
<dbReference type="PROSITE" id="PS51737">
    <property type="entry name" value="RECOMBINASE_DNA_BIND"/>
    <property type="match status" value="1"/>
</dbReference>
<dbReference type="Gene3D" id="3.40.50.1390">
    <property type="entry name" value="Resolvase, N-terminal catalytic domain"/>
    <property type="match status" value="1"/>
</dbReference>
<reference evidence="8 9" key="1">
    <citation type="submission" date="2021-08" db="EMBL/GenBank/DDBJ databases">
        <title>Complete genome sequence of the strain Aneurinibacillus thermoaerophilus CCM 8960.</title>
        <authorList>
            <person name="Musilova J."/>
            <person name="Kourilova X."/>
            <person name="Pernicova I."/>
            <person name="Bezdicek M."/>
            <person name="Lengerova M."/>
            <person name="Obruca S."/>
            <person name="Sedlar K."/>
        </authorList>
    </citation>
    <scope>NUCLEOTIDE SEQUENCE [LARGE SCALE GENOMIC DNA]</scope>
    <source>
        <strain evidence="8 9">CCM 8960</strain>
    </source>
</reference>
<organism evidence="8 9">
    <name type="scientific">Aneurinibacillus thermoaerophilus</name>
    <dbReference type="NCBI Taxonomy" id="143495"/>
    <lineage>
        <taxon>Bacteria</taxon>
        <taxon>Bacillati</taxon>
        <taxon>Bacillota</taxon>
        <taxon>Bacilli</taxon>
        <taxon>Bacillales</taxon>
        <taxon>Paenibacillaceae</taxon>
        <taxon>Aneurinibacillus group</taxon>
        <taxon>Aneurinibacillus</taxon>
    </lineage>
</organism>
<keyword evidence="9" id="KW-1185">Reference proteome</keyword>
<dbReference type="SMART" id="SM00857">
    <property type="entry name" value="Resolvase"/>
    <property type="match status" value="1"/>
</dbReference>
<dbReference type="RefSeq" id="WP_220559057.1">
    <property type="nucleotide sequence ID" value="NZ_CP080764.1"/>
</dbReference>
<feature type="coiled-coil region" evidence="5">
    <location>
        <begin position="402"/>
        <end position="464"/>
    </location>
</feature>
<dbReference type="InterPro" id="IPR025827">
    <property type="entry name" value="Zn_ribbon_recom_dom"/>
</dbReference>
<dbReference type="Gene3D" id="3.90.1750.20">
    <property type="entry name" value="Putative Large Serine Recombinase, Chain B, Domain 2"/>
    <property type="match status" value="1"/>
</dbReference>
<dbReference type="Proteomes" id="UP000826616">
    <property type="component" value="Chromosome"/>
</dbReference>
<evidence type="ECO:0000256" key="4">
    <source>
        <dbReference type="PROSITE-ProRule" id="PRU10137"/>
    </source>
</evidence>
<dbReference type="InterPro" id="IPR036162">
    <property type="entry name" value="Resolvase-like_N_sf"/>
</dbReference>
<keyword evidence="2" id="KW-0238">DNA-binding</keyword>
<evidence type="ECO:0000256" key="1">
    <source>
        <dbReference type="ARBA" id="ARBA00022908"/>
    </source>
</evidence>
<dbReference type="InterPro" id="IPR050639">
    <property type="entry name" value="SSR_resolvase"/>
</dbReference>
<evidence type="ECO:0000256" key="5">
    <source>
        <dbReference type="SAM" id="Coils"/>
    </source>
</evidence>